<dbReference type="AlphaFoldDB" id="A0A1F5MHN5"/>
<evidence type="ECO:0000313" key="2">
    <source>
        <dbReference type="EMBL" id="OGE64897.1"/>
    </source>
</evidence>
<comment type="caution">
    <text evidence="2">The sequence shown here is derived from an EMBL/GenBank/DDBJ whole genome shotgun (WGS) entry which is preliminary data.</text>
</comment>
<keyword evidence="1" id="KW-1133">Transmembrane helix</keyword>
<dbReference type="EMBL" id="MFDT01000023">
    <property type="protein sequence ID" value="OGE64897.1"/>
    <property type="molecule type" value="Genomic_DNA"/>
</dbReference>
<keyword evidence="1" id="KW-0812">Transmembrane</keyword>
<evidence type="ECO:0008006" key="4">
    <source>
        <dbReference type="Google" id="ProtNLM"/>
    </source>
</evidence>
<organism evidence="2 3">
    <name type="scientific">Candidatus Daviesbacteria bacterium RIFCSPLOWO2_02_FULL_36_7</name>
    <dbReference type="NCBI Taxonomy" id="1797792"/>
    <lineage>
        <taxon>Bacteria</taxon>
        <taxon>Candidatus Daviesiibacteriota</taxon>
    </lineage>
</organism>
<accession>A0A1F5MHN5</accession>
<evidence type="ECO:0000313" key="3">
    <source>
        <dbReference type="Proteomes" id="UP000178859"/>
    </source>
</evidence>
<gene>
    <name evidence="2" type="ORF">A3I48_01315</name>
</gene>
<protein>
    <recommendedName>
        <fullName evidence="4">Mannosyl-glycoprotein endo-beta-N-acetylglucosamidase-like domain-containing protein</fullName>
    </recommendedName>
</protein>
<sequence>MDNINLQTKTWFVAAWFGASTTTLILALIFSLYLSGAKLISPHINGQSFKLYSALPNIETSVSDSIEAADGRAKIIENFFKGYKAPLSEHSQTFVAIADKYQLDYRLLPSIAMQESNGGKKVISESYNPFGYGIYGKLVVRFNSWDEAIERVGKTLRNDYLNQGLKNPTQIMAKYTPPSLEKGGTWAKGVSTFMEELR</sequence>
<evidence type="ECO:0000256" key="1">
    <source>
        <dbReference type="SAM" id="Phobius"/>
    </source>
</evidence>
<name>A0A1F5MHN5_9BACT</name>
<dbReference type="Proteomes" id="UP000178859">
    <property type="component" value="Unassembled WGS sequence"/>
</dbReference>
<keyword evidence="1" id="KW-0472">Membrane</keyword>
<feature type="transmembrane region" description="Helical" evidence="1">
    <location>
        <begin position="12"/>
        <end position="34"/>
    </location>
</feature>
<reference evidence="2 3" key="1">
    <citation type="journal article" date="2016" name="Nat. Commun.">
        <title>Thousands of microbial genomes shed light on interconnected biogeochemical processes in an aquifer system.</title>
        <authorList>
            <person name="Anantharaman K."/>
            <person name="Brown C.T."/>
            <person name="Hug L.A."/>
            <person name="Sharon I."/>
            <person name="Castelle C.J."/>
            <person name="Probst A.J."/>
            <person name="Thomas B.C."/>
            <person name="Singh A."/>
            <person name="Wilkins M.J."/>
            <person name="Karaoz U."/>
            <person name="Brodie E.L."/>
            <person name="Williams K.H."/>
            <person name="Hubbard S.S."/>
            <person name="Banfield J.F."/>
        </authorList>
    </citation>
    <scope>NUCLEOTIDE SEQUENCE [LARGE SCALE GENOMIC DNA]</scope>
</reference>
<proteinExistence type="predicted"/>